<dbReference type="InterPro" id="IPR036910">
    <property type="entry name" value="HMG_box_dom_sf"/>
</dbReference>
<gene>
    <name evidence="7" type="ORF">KC01_LOCUS15889</name>
</gene>
<dbReference type="GO" id="GO:0000978">
    <property type="term" value="F:RNA polymerase II cis-regulatory region sequence-specific DNA binding"/>
    <property type="evidence" value="ECO:0007669"/>
    <property type="project" value="TreeGrafter"/>
</dbReference>
<feature type="compositionally biased region" description="Basic residues" evidence="5">
    <location>
        <begin position="266"/>
        <end position="276"/>
    </location>
</feature>
<reference evidence="7 8" key="1">
    <citation type="submission" date="2024-04" db="EMBL/GenBank/DDBJ databases">
        <authorList>
            <person name="Waldvogel A.-M."/>
            <person name="Schoenle A."/>
        </authorList>
    </citation>
    <scope>NUCLEOTIDE SEQUENCE [LARGE SCALE GENOMIC DNA]</scope>
</reference>
<dbReference type="PANTHER" id="PTHR10270">
    <property type="entry name" value="SOX TRANSCRIPTION FACTOR"/>
    <property type="match status" value="1"/>
</dbReference>
<evidence type="ECO:0000256" key="3">
    <source>
        <dbReference type="ARBA" id="ARBA00023242"/>
    </source>
</evidence>
<dbReference type="SUPFAM" id="SSF47095">
    <property type="entry name" value="HMG-box"/>
    <property type="match status" value="1"/>
</dbReference>
<dbReference type="GO" id="GO:0000122">
    <property type="term" value="P:negative regulation of transcription by RNA polymerase II"/>
    <property type="evidence" value="ECO:0007669"/>
    <property type="project" value="TreeGrafter"/>
</dbReference>
<feature type="compositionally biased region" description="Basic residues" evidence="5">
    <location>
        <begin position="314"/>
        <end position="324"/>
    </location>
</feature>
<feature type="compositionally biased region" description="Low complexity" evidence="5">
    <location>
        <begin position="227"/>
        <end position="241"/>
    </location>
</feature>
<dbReference type="FunFam" id="1.10.30.10:FF:000002">
    <property type="entry name" value="transcription factor Sox-2"/>
    <property type="match status" value="1"/>
</dbReference>
<evidence type="ECO:0000259" key="6">
    <source>
        <dbReference type="PROSITE" id="PS50118"/>
    </source>
</evidence>
<evidence type="ECO:0000256" key="4">
    <source>
        <dbReference type="PROSITE-ProRule" id="PRU00267"/>
    </source>
</evidence>
<keyword evidence="3 4" id="KW-0539">Nucleus</keyword>
<feature type="compositionally biased region" description="Basic residues" evidence="5">
    <location>
        <begin position="206"/>
        <end position="215"/>
    </location>
</feature>
<feature type="compositionally biased region" description="Basic and acidic residues" evidence="5">
    <location>
        <begin position="277"/>
        <end position="298"/>
    </location>
</feature>
<sequence>MVPAGSAQTAHIKRPMNAFMVWSKVERRKIMVHAPELHNAEISKQLGRRWRSLREEQKEPYVQEAERLRLQHMADHPNYKYRPKKRTSQDPDQDHQDCRPKKKTYQDQNHEDCRDRSKKAFTQVSDQKERVLFPQGPEQVRTYAEFQKGLDQDQVWLQQRDHQGLQSNRGSKDHKERPKKKVLFSKKAEIQEPELFTPDQKVVRLQQRHHQGPKNHKTDHGDRVQKSPAASALSSWLPLTPKTEPQDHQVCQGLTRVQEEQDKKLVRQHHQRHKNHKDQPRKERVHRPDHLGSREARPWKTPAQTPTRTPRPASKPRPRASKPRLHVEKPCLPVEKLLPIVLRKRSLEAESEDEEGRDHVSLTTEQQCIIRKHSSSESDLEDERSEDLGEACSLSHALFPVSPSPCLSGPTLTQDLALVLDLDSDWSHLSVRSHFEFPDARSIHLPDLVFCC</sequence>
<dbReference type="GO" id="GO:0005634">
    <property type="term" value="C:nucleus"/>
    <property type="evidence" value="ECO:0007669"/>
    <property type="project" value="UniProtKB-SubCell"/>
</dbReference>
<dbReference type="Pfam" id="PF00505">
    <property type="entry name" value="HMG_box"/>
    <property type="match status" value="1"/>
</dbReference>
<feature type="region of interest" description="Disordered" evidence="5">
    <location>
        <begin position="156"/>
        <end position="328"/>
    </location>
</feature>
<dbReference type="PANTHER" id="PTHR10270:SF323">
    <property type="entry name" value="TRANSCRIPTION FACTOR SOX-14-RELATED"/>
    <property type="match status" value="1"/>
</dbReference>
<dbReference type="Gene3D" id="1.10.30.10">
    <property type="entry name" value="High mobility group box domain"/>
    <property type="match status" value="1"/>
</dbReference>
<proteinExistence type="predicted"/>
<dbReference type="CDD" id="cd22029">
    <property type="entry name" value="HMG-box_SoxC"/>
    <property type="match status" value="1"/>
</dbReference>
<feature type="DNA-binding region" description="HMG box" evidence="4">
    <location>
        <begin position="12"/>
        <end position="80"/>
    </location>
</feature>
<dbReference type="GO" id="GO:0030182">
    <property type="term" value="P:neuron differentiation"/>
    <property type="evidence" value="ECO:0007669"/>
    <property type="project" value="TreeGrafter"/>
</dbReference>
<dbReference type="Proteomes" id="UP001497482">
    <property type="component" value="Chromosome 17"/>
</dbReference>
<dbReference type="EMBL" id="OZ035839">
    <property type="protein sequence ID" value="CAL1585691.1"/>
    <property type="molecule type" value="Genomic_DNA"/>
</dbReference>
<dbReference type="InterPro" id="IPR050140">
    <property type="entry name" value="SRY-related_HMG-box_TF-like"/>
</dbReference>
<feature type="domain" description="HMG box" evidence="6">
    <location>
        <begin position="12"/>
        <end position="80"/>
    </location>
</feature>
<dbReference type="InterPro" id="IPR009071">
    <property type="entry name" value="HMG_box_dom"/>
</dbReference>
<protein>
    <recommendedName>
        <fullName evidence="6">HMG box domain-containing protein</fullName>
    </recommendedName>
</protein>
<feature type="compositionally biased region" description="Basic and acidic residues" evidence="5">
    <location>
        <begin position="216"/>
        <end position="225"/>
    </location>
</feature>
<keyword evidence="8" id="KW-1185">Reference proteome</keyword>
<evidence type="ECO:0000256" key="5">
    <source>
        <dbReference type="SAM" id="MobiDB-lite"/>
    </source>
</evidence>
<feature type="compositionally biased region" description="Basic and acidic residues" evidence="5">
    <location>
        <begin position="87"/>
        <end position="115"/>
    </location>
</feature>
<dbReference type="SMART" id="SM00398">
    <property type="entry name" value="HMG"/>
    <property type="match status" value="1"/>
</dbReference>
<evidence type="ECO:0000313" key="7">
    <source>
        <dbReference type="EMBL" id="CAL1585691.1"/>
    </source>
</evidence>
<keyword evidence="2 4" id="KW-0238">DNA-binding</keyword>
<feature type="region of interest" description="Disordered" evidence="5">
    <location>
        <begin position="72"/>
        <end position="136"/>
    </location>
</feature>
<dbReference type="PROSITE" id="PS50118">
    <property type="entry name" value="HMG_BOX_2"/>
    <property type="match status" value="1"/>
</dbReference>
<evidence type="ECO:0000256" key="2">
    <source>
        <dbReference type="ARBA" id="ARBA00023125"/>
    </source>
</evidence>
<organism evidence="7 8">
    <name type="scientific">Knipowitschia caucasica</name>
    <name type="common">Caucasian dwarf goby</name>
    <name type="synonym">Pomatoschistus caucasicus</name>
    <dbReference type="NCBI Taxonomy" id="637954"/>
    <lineage>
        <taxon>Eukaryota</taxon>
        <taxon>Metazoa</taxon>
        <taxon>Chordata</taxon>
        <taxon>Craniata</taxon>
        <taxon>Vertebrata</taxon>
        <taxon>Euteleostomi</taxon>
        <taxon>Actinopterygii</taxon>
        <taxon>Neopterygii</taxon>
        <taxon>Teleostei</taxon>
        <taxon>Neoteleostei</taxon>
        <taxon>Acanthomorphata</taxon>
        <taxon>Gobiaria</taxon>
        <taxon>Gobiiformes</taxon>
        <taxon>Gobioidei</taxon>
        <taxon>Gobiidae</taxon>
        <taxon>Gobiinae</taxon>
        <taxon>Knipowitschia</taxon>
    </lineage>
</organism>
<dbReference type="GO" id="GO:0007420">
    <property type="term" value="P:brain development"/>
    <property type="evidence" value="ECO:0007669"/>
    <property type="project" value="TreeGrafter"/>
</dbReference>
<comment type="subcellular location">
    <subcellularLocation>
        <location evidence="1">Nucleus</location>
    </subcellularLocation>
</comment>
<evidence type="ECO:0000313" key="8">
    <source>
        <dbReference type="Proteomes" id="UP001497482"/>
    </source>
</evidence>
<evidence type="ECO:0000256" key="1">
    <source>
        <dbReference type="ARBA" id="ARBA00004123"/>
    </source>
</evidence>
<feature type="compositionally biased region" description="Low complexity" evidence="5">
    <location>
        <begin position="301"/>
        <end position="312"/>
    </location>
</feature>
<dbReference type="GO" id="GO:0001228">
    <property type="term" value="F:DNA-binding transcription activator activity, RNA polymerase II-specific"/>
    <property type="evidence" value="ECO:0007669"/>
    <property type="project" value="TreeGrafter"/>
</dbReference>
<accession>A0AAV2K6X9</accession>
<name>A0AAV2K6X9_KNICA</name>
<dbReference type="AlphaFoldDB" id="A0AAV2K6X9"/>